<dbReference type="SUPFAM" id="SSF57850">
    <property type="entry name" value="RING/U-box"/>
    <property type="match status" value="1"/>
</dbReference>
<feature type="domain" description="RING-type" evidence="3">
    <location>
        <begin position="809"/>
        <end position="847"/>
    </location>
</feature>
<evidence type="ECO:0000259" key="3">
    <source>
        <dbReference type="PROSITE" id="PS50089"/>
    </source>
</evidence>
<dbReference type="STRING" id="3775.A0A1Q3BRF2"/>
<name>A0A1Q3BRF2_CEPFO</name>
<evidence type="ECO:0000256" key="2">
    <source>
        <dbReference type="SAM" id="MobiDB-lite"/>
    </source>
</evidence>
<dbReference type="InParanoid" id="A0A1Q3BRF2"/>
<dbReference type="Gene3D" id="3.30.40.10">
    <property type="entry name" value="Zinc/RING finger domain, C3HC4 (zinc finger)"/>
    <property type="match status" value="1"/>
</dbReference>
<organism evidence="4 5">
    <name type="scientific">Cephalotus follicularis</name>
    <name type="common">Albany pitcher plant</name>
    <dbReference type="NCBI Taxonomy" id="3775"/>
    <lineage>
        <taxon>Eukaryota</taxon>
        <taxon>Viridiplantae</taxon>
        <taxon>Streptophyta</taxon>
        <taxon>Embryophyta</taxon>
        <taxon>Tracheophyta</taxon>
        <taxon>Spermatophyta</taxon>
        <taxon>Magnoliopsida</taxon>
        <taxon>eudicotyledons</taxon>
        <taxon>Gunneridae</taxon>
        <taxon>Pentapetalae</taxon>
        <taxon>rosids</taxon>
        <taxon>fabids</taxon>
        <taxon>Oxalidales</taxon>
        <taxon>Cephalotaceae</taxon>
        <taxon>Cephalotus</taxon>
    </lineage>
</organism>
<dbReference type="OrthoDB" id="6078042at2759"/>
<feature type="compositionally biased region" description="Polar residues" evidence="2">
    <location>
        <begin position="389"/>
        <end position="398"/>
    </location>
</feature>
<dbReference type="AlphaFoldDB" id="A0A1Q3BRF2"/>
<dbReference type="FunCoup" id="A0A1Q3BRF2">
    <property type="interactions" value="322"/>
</dbReference>
<dbReference type="InterPro" id="IPR013083">
    <property type="entry name" value="Znf_RING/FYVE/PHD"/>
</dbReference>
<keyword evidence="5" id="KW-1185">Reference proteome</keyword>
<evidence type="ECO:0000313" key="5">
    <source>
        <dbReference type="Proteomes" id="UP000187406"/>
    </source>
</evidence>
<evidence type="ECO:0000256" key="1">
    <source>
        <dbReference type="PROSITE-ProRule" id="PRU00175"/>
    </source>
</evidence>
<dbReference type="GO" id="GO:0008270">
    <property type="term" value="F:zinc ion binding"/>
    <property type="evidence" value="ECO:0007669"/>
    <property type="project" value="UniProtKB-KW"/>
</dbReference>
<dbReference type="PANTHER" id="PTHR46519">
    <property type="entry name" value="RING/U-BOX SUPERFAMILY PROTEIN"/>
    <property type="match status" value="1"/>
</dbReference>
<dbReference type="EMBL" id="BDDD01000825">
    <property type="protein sequence ID" value="GAV70601.1"/>
    <property type="molecule type" value="Genomic_DNA"/>
</dbReference>
<accession>A0A1Q3BRF2</accession>
<proteinExistence type="predicted"/>
<dbReference type="PANTHER" id="PTHR46519:SF3">
    <property type="entry name" value="RING_U-BOX SUPERFAMILY PROTEIN"/>
    <property type="match status" value="1"/>
</dbReference>
<dbReference type="Pfam" id="PF13920">
    <property type="entry name" value="zf-C3HC4_3"/>
    <property type="match status" value="1"/>
</dbReference>
<protein>
    <submittedName>
        <fullName evidence="4">Zf-C3HC4_3 domain-containing protein</fullName>
    </submittedName>
</protein>
<feature type="region of interest" description="Disordered" evidence="2">
    <location>
        <begin position="332"/>
        <end position="354"/>
    </location>
</feature>
<keyword evidence="1" id="KW-0863">Zinc-finger</keyword>
<dbReference type="CDD" id="cd16647">
    <property type="entry name" value="mRING-HC-C3HC5_NEU1"/>
    <property type="match status" value="1"/>
</dbReference>
<comment type="caution">
    <text evidence="4">The sequence shown here is derived from an EMBL/GenBank/DDBJ whole genome shotgun (WGS) entry which is preliminary data.</text>
</comment>
<feature type="region of interest" description="Disordered" evidence="2">
    <location>
        <begin position="192"/>
        <end position="213"/>
    </location>
</feature>
<dbReference type="Proteomes" id="UP000187406">
    <property type="component" value="Unassembled WGS sequence"/>
</dbReference>
<feature type="region of interest" description="Disordered" evidence="2">
    <location>
        <begin position="370"/>
        <end position="398"/>
    </location>
</feature>
<dbReference type="PROSITE" id="PS50089">
    <property type="entry name" value="ZF_RING_2"/>
    <property type="match status" value="1"/>
</dbReference>
<sequence length="861" mass="97753">MAIAGLHKVSVLDSPFLRESQSQALRRQGEVEREGTQASSLLQMWRELEDDHVVSDVQEGSSQRLLPQQSDEMIADVSGEDVHDDRNNEQFGGLEDMSVGETEFGQWCPSQNGSQNGHEDSSNFNCERSLDLGAVERERVRQIFQEWMNSGMRGHSSHVSHVNNSSRAEWLGENEQERVRIIREYVQMNNQQTGACSESREDQSSEGGGQIERVLDGLVVDQNEGPRELNRRGIRRLCGRQALLDMLKKAERERQIELQLLSEHQAVSQFAHRNRIQSLLRGRFLRNDRIIENDRPTSMAANELGLLRQKHTVSGLREGFILKKDLSVCGQASGNQSNTSSNVDNNGNRDEQIQTNNSHGVINEFHEQYEHDNDESGNPGLLNGLTDLEGNSTENSCSLESSVRLEEWQEQASENEVREWQQSSVLELFERRESNGQGLEGHWPETTAIEFSHETLLDRAEQYIHMREAGEVFHEQSEESDDQSAISGLMHVTGNFECIIEDTSLQESAGQVEQWHEQVFEDEERDWQQARLELNEWRDNAGEDRDGNQQESASNQSSQELLDNEAREPSSLQEAPEVQREDGGFQEAVQNLLEQPSDHEDLPVGSINAIYFPHDDNVYGMEIRELLSRRSVSNLLRSGFRESLDQLIQSYAERQSHAAIDWELQENSPTVASADQDLEQQSGDQIEGQIDAIESPSVSLPSPVVPPASSLWDLDSHHDNWPPHDMHQRFGIEWDIISDMRIGMSRLQQRMNNMQRMLEACMDMQLELQRSIRQEVSAALNRSAGTPGLCDNSLPKDGSKWDYVRKGICCICCHRNIDSLLYRCGHMCTCSKCANELVQSGDKCPMCWAPVVEVIRAYCIL</sequence>
<feature type="compositionally biased region" description="Low complexity" evidence="2">
    <location>
        <begin position="549"/>
        <end position="560"/>
    </location>
</feature>
<feature type="region of interest" description="Disordered" evidence="2">
    <location>
        <begin position="540"/>
        <end position="582"/>
    </location>
</feature>
<feature type="compositionally biased region" description="Polar residues" evidence="2">
    <location>
        <begin position="332"/>
        <end position="346"/>
    </location>
</feature>
<reference evidence="5" key="1">
    <citation type="submission" date="2016-04" db="EMBL/GenBank/DDBJ databases">
        <title>Cephalotus genome sequencing.</title>
        <authorList>
            <person name="Fukushima K."/>
            <person name="Hasebe M."/>
            <person name="Fang X."/>
        </authorList>
    </citation>
    <scope>NUCLEOTIDE SEQUENCE [LARGE SCALE GENOMIC DNA]</scope>
    <source>
        <strain evidence="5">cv. St1</strain>
    </source>
</reference>
<gene>
    <name evidence="4" type="ORF">CFOL_v3_14099</name>
</gene>
<keyword evidence="1" id="KW-0479">Metal-binding</keyword>
<dbReference type="InterPro" id="IPR001841">
    <property type="entry name" value="Znf_RING"/>
</dbReference>
<keyword evidence="1" id="KW-0862">Zinc</keyword>
<evidence type="ECO:0000313" key="4">
    <source>
        <dbReference type="EMBL" id="GAV70601.1"/>
    </source>
</evidence>